<dbReference type="GO" id="GO:0047614">
    <property type="term" value="F:aconitate delta-isomerase activity"/>
    <property type="evidence" value="ECO:0007669"/>
    <property type="project" value="UniProtKB-EC"/>
</dbReference>
<dbReference type="Gene3D" id="3.40.190.10">
    <property type="entry name" value="Periplasmic binding protein-like II"/>
    <property type="match status" value="2"/>
</dbReference>
<gene>
    <name evidence="2" type="primary">ais_2</name>
    <name evidence="2" type="ORF">LMG28688_07243</name>
</gene>
<feature type="signal peptide" evidence="1">
    <location>
        <begin position="1"/>
        <end position="28"/>
    </location>
</feature>
<dbReference type="AlphaFoldDB" id="A0A6J5H1A1"/>
<keyword evidence="2" id="KW-0413">Isomerase</keyword>
<dbReference type="SUPFAM" id="SSF53850">
    <property type="entry name" value="Periplasmic binding protein-like II"/>
    <property type="match status" value="1"/>
</dbReference>
<sequence length="253" mass="26674">MNAKLLRIGLGGFLFSYLSMLAATSVQAADIKVMSDSPLEPALSRVVALYHEKTHNQVSLVFAPSPAVKKRIEDGEAADVVIVQPDFAEDLTKSGKASAGDRPIIAHVGVGLGNRTDGPAYDISTVDKFRNTLLGADLIVFNSVKSGEAFANAIQRLGIADTLRPKIVRTTPTGIFEPVLNGKGNDLVAGTIPLIATTPGIKLLGPLPGDLQSTLTYTAVIMANTPQRETAEAFVKFLMSAQAKKTFAANGAE</sequence>
<reference evidence="2 3" key="1">
    <citation type="submission" date="2020-04" db="EMBL/GenBank/DDBJ databases">
        <authorList>
            <person name="De Canck E."/>
        </authorList>
    </citation>
    <scope>NUCLEOTIDE SEQUENCE [LARGE SCALE GENOMIC DNA]</scope>
    <source>
        <strain evidence="2 3">LMG 28688</strain>
    </source>
</reference>
<dbReference type="GO" id="GO:0030973">
    <property type="term" value="F:molybdate ion binding"/>
    <property type="evidence" value="ECO:0007669"/>
    <property type="project" value="TreeGrafter"/>
</dbReference>
<dbReference type="EMBL" id="CADIKL010000089">
    <property type="protein sequence ID" value="CAB3810389.1"/>
    <property type="molecule type" value="Genomic_DNA"/>
</dbReference>
<proteinExistence type="predicted"/>
<dbReference type="RefSeq" id="WP_175198525.1">
    <property type="nucleotide sequence ID" value="NZ_CADIKL010000089.1"/>
</dbReference>
<dbReference type="PANTHER" id="PTHR30632">
    <property type="entry name" value="MOLYBDATE-BINDING PERIPLASMIC PROTEIN"/>
    <property type="match status" value="1"/>
</dbReference>
<protein>
    <submittedName>
        <fullName evidence="2">Aconitate isomerase</fullName>
        <ecNumber evidence="2">5.3.3.7</ecNumber>
    </submittedName>
</protein>
<evidence type="ECO:0000256" key="1">
    <source>
        <dbReference type="SAM" id="SignalP"/>
    </source>
</evidence>
<dbReference type="InterPro" id="IPR050682">
    <property type="entry name" value="ModA/WtpA"/>
</dbReference>
<organism evidence="2 3">
    <name type="scientific">Paraburkholderia caffeinitolerans</name>
    <dbReference type="NCBI Taxonomy" id="1723730"/>
    <lineage>
        <taxon>Bacteria</taxon>
        <taxon>Pseudomonadati</taxon>
        <taxon>Pseudomonadota</taxon>
        <taxon>Betaproteobacteria</taxon>
        <taxon>Burkholderiales</taxon>
        <taxon>Burkholderiaceae</taxon>
        <taxon>Paraburkholderia</taxon>
    </lineage>
</organism>
<dbReference type="EC" id="5.3.3.7" evidence="2"/>
<dbReference type="Pfam" id="PF13531">
    <property type="entry name" value="SBP_bac_11"/>
    <property type="match status" value="1"/>
</dbReference>
<name>A0A6J5H1A1_9BURK</name>
<dbReference type="Proteomes" id="UP000494119">
    <property type="component" value="Unassembled WGS sequence"/>
</dbReference>
<feature type="chain" id="PRO_5026711969" evidence="1">
    <location>
        <begin position="29"/>
        <end position="253"/>
    </location>
</feature>
<keyword evidence="3" id="KW-1185">Reference proteome</keyword>
<evidence type="ECO:0000313" key="2">
    <source>
        <dbReference type="EMBL" id="CAB3810389.1"/>
    </source>
</evidence>
<keyword evidence="1" id="KW-0732">Signal</keyword>
<accession>A0A6J5H1A1</accession>
<evidence type="ECO:0000313" key="3">
    <source>
        <dbReference type="Proteomes" id="UP000494119"/>
    </source>
</evidence>
<dbReference type="PANTHER" id="PTHR30632:SF11">
    <property type="entry name" value="BLR4797 PROTEIN"/>
    <property type="match status" value="1"/>
</dbReference>
<dbReference type="GO" id="GO:0015689">
    <property type="term" value="P:molybdate ion transport"/>
    <property type="evidence" value="ECO:0007669"/>
    <property type="project" value="TreeGrafter"/>
</dbReference>